<organism evidence="2 3">
    <name type="scientific">Auricularia subglabra (strain TFB-10046 / SS5)</name>
    <name type="common">White-rot fungus</name>
    <name type="synonym">Auricularia delicata (strain TFB10046)</name>
    <dbReference type="NCBI Taxonomy" id="717982"/>
    <lineage>
        <taxon>Eukaryota</taxon>
        <taxon>Fungi</taxon>
        <taxon>Dikarya</taxon>
        <taxon>Basidiomycota</taxon>
        <taxon>Agaricomycotina</taxon>
        <taxon>Agaricomycetes</taxon>
        <taxon>Auriculariales</taxon>
        <taxon>Auriculariaceae</taxon>
        <taxon>Auricularia</taxon>
    </lineage>
</organism>
<dbReference type="KEGG" id="adl:AURDEDRAFT_175508"/>
<dbReference type="InParanoid" id="J0WRQ7"/>
<feature type="region of interest" description="Disordered" evidence="1">
    <location>
        <begin position="255"/>
        <end position="275"/>
    </location>
</feature>
<evidence type="ECO:0000256" key="1">
    <source>
        <dbReference type="SAM" id="MobiDB-lite"/>
    </source>
</evidence>
<proteinExistence type="predicted"/>
<evidence type="ECO:0000313" key="2">
    <source>
        <dbReference type="EMBL" id="EJD35416.1"/>
    </source>
</evidence>
<feature type="compositionally biased region" description="Basic and acidic residues" evidence="1">
    <location>
        <begin position="161"/>
        <end position="171"/>
    </location>
</feature>
<dbReference type="Proteomes" id="UP000006514">
    <property type="component" value="Unassembled WGS sequence"/>
</dbReference>
<keyword evidence="3" id="KW-1185">Reference proteome</keyword>
<dbReference type="AlphaFoldDB" id="J0WRQ7"/>
<feature type="region of interest" description="Disordered" evidence="1">
    <location>
        <begin position="154"/>
        <end position="180"/>
    </location>
</feature>
<gene>
    <name evidence="2" type="ORF">AURDEDRAFT_175508</name>
</gene>
<reference evidence="3" key="1">
    <citation type="journal article" date="2012" name="Science">
        <title>The Paleozoic origin of enzymatic lignin decomposition reconstructed from 31 fungal genomes.</title>
        <authorList>
            <person name="Floudas D."/>
            <person name="Binder M."/>
            <person name="Riley R."/>
            <person name="Barry K."/>
            <person name="Blanchette R.A."/>
            <person name="Henrissat B."/>
            <person name="Martinez A.T."/>
            <person name="Otillar R."/>
            <person name="Spatafora J.W."/>
            <person name="Yadav J.S."/>
            <person name="Aerts A."/>
            <person name="Benoit I."/>
            <person name="Boyd A."/>
            <person name="Carlson A."/>
            <person name="Copeland A."/>
            <person name="Coutinho P.M."/>
            <person name="de Vries R.P."/>
            <person name="Ferreira P."/>
            <person name="Findley K."/>
            <person name="Foster B."/>
            <person name="Gaskell J."/>
            <person name="Glotzer D."/>
            <person name="Gorecki P."/>
            <person name="Heitman J."/>
            <person name="Hesse C."/>
            <person name="Hori C."/>
            <person name="Igarashi K."/>
            <person name="Jurgens J.A."/>
            <person name="Kallen N."/>
            <person name="Kersten P."/>
            <person name="Kohler A."/>
            <person name="Kuees U."/>
            <person name="Kumar T.K.A."/>
            <person name="Kuo A."/>
            <person name="LaButti K."/>
            <person name="Larrondo L.F."/>
            <person name="Lindquist E."/>
            <person name="Ling A."/>
            <person name="Lombard V."/>
            <person name="Lucas S."/>
            <person name="Lundell T."/>
            <person name="Martin R."/>
            <person name="McLaughlin D.J."/>
            <person name="Morgenstern I."/>
            <person name="Morin E."/>
            <person name="Murat C."/>
            <person name="Nagy L.G."/>
            <person name="Nolan M."/>
            <person name="Ohm R.A."/>
            <person name="Patyshakuliyeva A."/>
            <person name="Rokas A."/>
            <person name="Ruiz-Duenas F.J."/>
            <person name="Sabat G."/>
            <person name="Salamov A."/>
            <person name="Samejima M."/>
            <person name="Schmutz J."/>
            <person name="Slot J.C."/>
            <person name="St John F."/>
            <person name="Stenlid J."/>
            <person name="Sun H."/>
            <person name="Sun S."/>
            <person name="Syed K."/>
            <person name="Tsang A."/>
            <person name="Wiebenga A."/>
            <person name="Young D."/>
            <person name="Pisabarro A."/>
            <person name="Eastwood D.C."/>
            <person name="Martin F."/>
            <person name="Cullen D."/>
            <person name="Grigoriev I.V."/>
            <person name="Hibbett D.S."/>
        </authorList>
    </citation>
    <scope>NUCLEOTIDE SEQUENCE [LARGE SCALE GENOMIC DNA]</scope>
    <source>
        <strain evidence="3">TFB10046</strain>
    </source>
</reference>
<protein>
    <submittedName>
        <fullName evidence="2">Uncharacterized protein</fullName>
    </submittedName>
</protein>
<accession>J0WRQ7</accession>
<sequence>MKSIDELSTAQDEMHAARYSFPGAARTFMGSRRELDTLAGALQDAQAELDVARGELHERVHALDTALFIRTAELDVVRLGRRMHAAATGESTSYTGAARYLLQSIDAALKVEMGPTTRLLDDAWGMFDTANTELAGAHELKTLRAELDAKADLRQPVGRSRRAEHEEEPNTLHKSTSAPERLAAMTKGLRLAEGRAADIDEALLEIAALAKELCTAPRSLLALAADDAAGVGCDLDRYLAVPSSTCVVDFNMQTTSSSPASDSMTNADRSPSPSGISPTTLCSVQKFQCYLRISHASLFMRIPYYLSQGHAFSLDVPGHHIHLAPALNGTPEFGLRMTRVRVRGPRPHNGSRLPRHLTITKFASQRHSVMIPCVTEWTCTCWALKRMSPLPARAHRRPDRAQDIRGMLVHPPAFCDEMGKSYTHRVARVLTPGHREEQTLSRKMCPSIITGDNPLTAAQLAHKAEIVDRDVLIIEVNVGELAWCSVDEAKLIPMMATARSPTPDSRARASRAGVRVCVLLASTPRSQFTGPYWFEPSLTSSGSSLIAVKIG</sequence>
<evidence type="ECO:0000313" key="3">
    <source>
        <dbReference type="Proteomes" id="UP000006514"/>
    </source>
</evidence>
<dbReference type="EMBL" id="JH687891">
    <property type="protein sequence ID" value="EJD35416.1"/>
    <property type="molecule type" value="Genomic_DNA"/>
</dbReference>
<name>J0WRQ7_AURST</name>